<feature type="transmembrane region" description="Helical" evidence="8">
    <location>
        <begin position="33"/>
        <end position="61"/>
    </location>
</feature>
<evidence type="ECO:0000256" key="4">
    <source>
        <dbReference type="ARBA" id="ARBA00022692"/>
    </source>
</evidence>
<dbReference type="InterPro" id="IPR006144">
    <property type="entry name" value="Secretion_HlyD_CS"/>
</dbReference>
<dbReference type="InterPro" id="IPR058982">
    <property type="entry name" value="Beta-barrel_AprE"/>
</dbReference>
<evidence type="ECO:0000313" key="11">
    <source>
        <dbReference type="Proteomes" id="UP000053235"/>
    </source>
</evidence>
<evidence type="ECO:0000313" key="10">
    <source>
        <dbReference type="EMBL" id="CTQ72048.1"/>
    </source>
</evidence>
<dbReference type="Pfam" id="PF26002">
    <property type="entry name" value="Beta-barrel_AprE"/>
    <property type="match status" value="1"/>
</dbReference>
<evidence type="ECO:0000256" key="2">
    <source>
        <dbReference type="ARBA" id="ARBA00009477"/>
    </source>
</evidence>
<dbReference type="InterPro" id="IPR050739">
    <property type="entry name" value="MFP"/>
</dbReference>
<dbReference type="PROSITE" id="PS00543">
    <property type="entry name" value="HLYD_FAMILY"/>
    <property type="match status" value="1"/>
</dbReference>
<evidence type="ECO:0000259" key="9">
    <source>
        <dbReference type="Pfam" id="PF26002"/>
    </source>
</evidence>
<protein>
    <submittedName>
        <fullName evidence="10">Colicin V secretion protein CvaA</fullName>
    </submittedName>
</protein>
<dbReference type="AlphaFoldDB" id="A0A0M7AAB8"/>
<evidence type="ECO:0000256" key="8">
    <source>
        <dbReference type="SAM" id="Phobius"/>
    </source>
</evidence>
<evidence type="ECO:0000256" key="7">
    <source>
        <dbReference type="SAM" id="Coils"/>
    </source>
</evidence>
<keyword evidence="7" id="KW-0175">Coiled coil</keyword>
<name>A0A0M7AAB8_9HYPH</name>
<keyword evidence="4 8" id="KW-0812">Transmembrane</keyword>
<dbReference type="Gene3D" id="2.40.30.170">
    <property type="match status" value="1"/>
</dbReference>
<dbReference type="GO" id="GO:0016020">
    <property type="term" value="C:membrane"/>
    <property type="evidence" value="ECO:0007669"/>
    <property type="project" value="UniProtKB-SubCell"/>
</dbReference>
<keyword evidence="6 8" id="KW-0472">Membrane</keyword>
<reference evidence="11" key="1">
    <citation type="submission" date="2015-07" db="EMBL/GenBank/DDBJ databases">
        <authorList>
            <person name="Rodrigo-Torres Lidia"/>
            <person name="Arahal R.David."/>
        </authorList>
    </citation>
    <scope>NUCLEOTIDE SEQUENCE [LARGE SCALE GENOMIC DNA]</scope>
    <source>
        <strain evidence="11">CECT 5112</strain>
    </source>
</reference>
<keyword evidence="3" id="KW-0813">Transport</keyword>
<evidence type="ECO:0000256" key="6">
    <source>
        <dbReference type="ARBA" id="ARBA00023136"/>
    </source>
</evidence>
<keyword evidence="11" id="KW-1185">Reference proteome</keyword>
<evidence type="ECO:0000256" key="5">
    <source>
        <dbReference type="ARBA" id="ARBA00022989"/>
    </source>
</evidence>
<dbReference type="EMBL" id="CXWD01000011">
    <property type="protein sequence ID" value="CTQ72048.1"/>
    <property type="molecule type" value="Genomic_DNA"/>
</dbReference>
<evidence type="ECO:0000256" key="1">
    <source>
        <dbReference type="ARBA" id="ARBA00004167"/>
    </source>
</evidence>
<gene>
    <name evidence="10" type="primary">cvaA</name>
    <name evidence="10" type="ORF">LAX5112_03023</name>
</gene>
<keyword evidence="5 8" id="KW-1133">Transmembrane helix</keyword>
<dbReference type="STRING" id="388408.LAX5112_03023"/>
<dbReference type="PANTHER" id="PTHR30386">
    <property type="entry name" value="MEMBRANE FUSION SUBUNIT OF EMRAB-TOLC MULTIDRUG EFFLUX PUMP"/>
    <property type="match status" value="1"/>
</dbReference>
<dbReference type="PANTHER" id="PTHR30386:SF28">
    <property type="entry name" value="EXPORTED PROTEIN"/>
    <property type="match status" value="1"/>
</dbReference>
<feature type="coiled-coil region" evidence="7">
    <location>
        <begin position="128"/>
        <end position="173"/>
    </location>
</feature>
<proteinExistence type="inferred from homology"/>
<accession>A0A0M7AAB8</accession>
<dbReference type="PRINTS" id="PR01490">
    <property type="entry name" value="RTXTOXIND"/>
</dbReference>
<evidence type="ECO:0000256" key="3">
    <source>
        <dbReference type="ARBA" id="ARBA00022448"/>
    </source>
</evidence>
<dbReference type="Proteomes" id="UP000053235">
    <property type="component" value="Unassembled WGS sequence"/>
</dbReference>
<dbReference type="Gene3D" id="2.40.50.100">
    <property type="match status" value="1"/>
</dbReference>
<organism evidence="10 11">
    <name type="scientific">Roseibium alexandrii</name>
    <dbReference type="NCBI Taxonomy" id="388408"/>
    <lineage>
        <taxon>Bacteria</taxon>
        <taxon>Pseudomonadati</taxon>
        <taxon>Pseudomonadota</taxon>
        <taxon>Alphaproteobacteria</taxon>
        <taxon>Hyphomicrobiales</taxon>
        <taxon>Stappiaceae</taxon>
        <taxon>Roseibium</taxon>
    </lineage>
</organism>
<feature type="domain" description="AprE-like beta-barrel" evidence="9">
    <location>
        <begin position="312"/>
        <end position="405"/>
    </location>
</feature>
<dbReference type="GO" id="GO:0009306">
    <property type="term" value="P:protein secretion"/>
    <property type="evidence" value="ECO:0007669"/>
    <property type="project" value="InterPro"/>
</dbReference>
<comment type="similarity">
    <text evidence="2">Belongs to the membrane fusion protein (MFP) (TC 8.A.1) family.</text>
</comment>
<sequence>MLVQKNRSRHSGEDMLFRKQAIEAKRTRLYGDVLIVTPVAFKVIAVFLFGILVAVGLFLGFGNFARLETVRGAVIPSNGMIHVRPASSGYITDFAAQEGEYVREGQELGRLVVADAATDDGSETAARLAAHERQISNLDDEIIKMNQLNRVKLDDLKVRTSDAQIALENIKNQIAIQETLVVELKGSYERASDLSARGHVSGETRDVRNIRLLTGKQDLQRLLSDQNDLEAELRKFGRARSELIAQNALDVARLEAQKEKLLAEKDIFKSQKVFKIVAPISGYVTTVLASRGAAVRSEHPLFSILPENSVLQVELYVPSRAIGFVEEGLAVRIQFDSFPFERFGAQAGTVRLVTRSVLSKNDPSVLVQTGEPIYRVNVDLAASEVSAYGRSYAIQPGMLLSANIILEDRSILSWLLEPMIAVARRS</sequence>
<feature type="coiled-coil region" evidence="7">
    <location>
        <begin position="219"/>
        <end position="271"/>
    </location>
</feature>
<dbReference type="OrthoDB" id="9810980at2"/>
<comment type="subcellular location">
    <subcellularLocation>
        <location evidence="1">Membrane</location>
        <topology evidence="1">Single-pass membrane protein</topology>
    </subcellularLocation>
</comment>